<evidence type="ECO:0000313" key="3">
    <source>
        <dbReference type="EMBL" id="CAG5119176.1"/>
    </source>
</evidence>
<keyword evidence="1 2" id="KW-0238">DNA-binding</keyword>
<dbReference type="InterPro" id="IPR012340">
    <property type="entry name" value="NA-bd_OB-fold"/>
</dbReference>
<gene>
    <name evidence="3" type="ORF">CUNI_LOCUS4734</name>
</gene>
<name>A0A8S3YY30_9EUPU</name>
<dbReference type="GO" id="GO:0003697">
    <property type="term" value="F:single-stranded DNA binding"/>
    <property type="evidence" value="ECO:0007669"/>
    <property type="project" value="InterPro"/>
</dbReference>
<evidence type="ECO:0000313" key="4">
    <source>
        <dbReference type="Proteomes" id="UP000678393"/>
    </source>
</evidence>
<organism evidence="3 4">
    <name type="scientific">Candidula unifasciata</name>
    <dbReference type="NCBI Taxonomy" id="100452"/>
    <lineage>
        <taxon>Eukaryota</taxon>
        <taxon>Metazoa</taxon>
        <taxon>Spiralia</taxon>
        <taxon>Lophotrochozoa</taxon>
        <taxon>Mollusca</taxon>
        <taxon>Gastropoda</taxon>
        <taxon>Heterobranchia</taxon>
        <taxon>Euthyneura</taxon>
        <taxon>Panpulmonata</taxon>
        <taxon>Eupulmonata</taxon>
        <taxon>Stylommatophora</taxon>
        <taxon>Helicina</taxon>
        <taxon>Helicoidea</taxon>
        <taxon>Geomitridae</taxon>
        <taxon>Candidula</taxon>
    </lineage>
</organism>
<dbReference type="InterPro" id="IPR000424">
    <property type="entry name" value="Primosome_PriB/ssb"/>
</dbReference>
<accession>A0A8S3YY30</accession>
<dbReference type="Gene3D" id="2.40.50.140">
    <property type="entry name" value="Nucleic acid-binding proteins"/>
    <property type="match status" value="1"/>
</dbReference>
<dbReference type="Pfam" id="PF00436">
    <property type="entry name" value="SSB"/>
    <property type="match status" value="1"/>
</dbReference>
<evidence type="ECO:0000256" key="1">
    <source>
        <dbReference type="ARBA" id="ARBA00023125"/>
    </source>
</evidence>
<feature type="non-terminal residue" evidence="3">
    <location>
        <position position="96"/>
    </location>
</feature>
<protein>
    <recommendedName>
        <fullName evidence="5">Single-stranded DNA-binding protein</fullName>
    </recommendedName>
</protein>
<comment type="caution">
    <text evidence="3">The sequence shown here is derived from an EMBL/GenBank/DDBJ whole genome shotgun (WGS) entry which is preliminary data.</text>
</comment>
<evidence type="ECO:0000256" key="2">
    <source>
        <dbReference type="PROSITE-ProRule" id="PRU00252"/>
    </source>
</evidence>
<dbReference type="EMBL" id="CAJHNH020000668">
    <property type="protein sequence ID" value="CAG5119176.1"/>
    <property type="molecule type" value="Genomic_DNA"/>
</dbReference>
<dbReference type="PROSITE" id="PS50935">
    <property type="entry name" value="SSB"/>
    <property type="match status" value="1"/>
</dbReference>
<dbReference type="PIRSF" id="PIRSF002070">
    <property type="entry name" value="SSB"/>
    <property type="match status" value="1"/>
</dbReference>
<dbReference type="SUPFAM" id="SSF50249">
    <property type="entry name" value="Nucleic acid-binding proteins"/>
    <property type="match status" value="1"/>
</dbReference>
<dbReference type="InterPro" id="IPR011344">
    <property type="entry name" value="ssDNA-bd"/>
</dbReference>
<dbReference type="Proteomes" id="UP000678393">
    <property type="component" value="Unassembled WGS sequence"/>
</dbReference>
<dbReference type="AlphaFoldDB" id="A0A8S3YY30"/>
<keyword evidence="4" id="KW-1185">Reference proteome</keyword>
<dbReference type="GO" id="GO:0006260">
    <property type="term" value="P:DNA replication"/>
    <property type="evidence" value="ECO:0007669"/>
    <property type="project" value="InterPro"/>
</dbReference>
<feature type="non-terminal residue" evidence="3">
    <location>
        <position position="1"/>
    </location>
</feature>
<sequence length="96" mass="10837">QRCLNRVTLIGRGGREPENWGSSEHPCVIVPLATNTDWQKSGVFRPRLRDNVAARILKGDRLFVEGSLSYVKYTDQDKTFTPVSMNADEIMIAQNT</sequence>
<reference evidence="3" key="1">
    <citation type="submission" date="2021-04" db="EMBL/GenBank/DDBJ databases">
        <authorList>
            <consortium name="Molecular Ecology Group"/>
        </authorList>
    </citation>
    <scope>NUCLEOTIDE SEQUENCE</scope>
</reference>
<dbReference type="OrthoDB" id="1078367at2759"/>
<proteinExistence type="predicted"/>
<evidence type="ECO:0008006" key="5">
    <source>
        <dbReference type="Google" id="ProtNLM"/>
    </source>
</evidence>